<gene>
    <name evidence="2" type="ORF">VU01_14221</name>
</gene>
<feature type="domain" description="Pyruvate phosphate dikinase AMP/ATP-binding" evidence="1">
    <location>
        <begin position="186"/>
        <end position="404"/>
    </location>
</feature>
<dbReference type="GO" id="GO:0005524">
    <property type="term" value="F:ATP binding"/>
    <property type="evidence" value="ECO:0007669"/>
    <property type="project" value="InterPro"/>
</dbReference>
<evidence type="ECO:0000259" key="1">
    <source>
        <dbReference type="Pfam" id="PF01326"/>
    </source>
</evidence>
<dbReference type="Pfam" id="PF01326">
    <property type="entry name" value="PPDK_N"/>
    <property type="match status" value="1"/>
</dbReference>
<dbReference type="SUPFAM" id="SSF56059">
    <property type="entry name" value="Glutathione synthetase ATP-binding domain-like"/>
    <property type="match status" value="1"/>
</dbReference>
<dbReference type="InterPro" id="IPR013815">
    <property type="entry name" value="ATP_grasp_subdomain_1"/>
</dbReference>
<keyword evidence="2" id="KW-0418">Kinase</keyword>
<evidence type="ECO:0000313" key="3">
    <source>
        <dbReference type="Proteomes" id="UP000288892"/>
    </source>
</evidence>
<dbReference type="InterPro" id="IPR002192">
    <property type="entry name" value="PPDK_AMP/ATP-bd"/>
</dbReference>
<dbReference type="AlphaFoldDB" id="A0A444JA65"/>
<feature type="non-terminal residue" evidence="2">
    <location>
        <position position="465"/>
    </location>
</feature>
<accession>A0A444JA65</accession>
<keyword evidence="2" id="KW-0670">Pyruvate</keyword>
<dbReference type="Gene3D" id="3.30.1490.20">
    <property type="entry name" value="ATP-grasp fold, A domain"/>
    <property type="match status" value="1"/>
</dbReference>
<sequence>RFPKNGEEPASAGYELLSEIRSRVPDLPLLMLSSEANNRDLAHRIPAVFIEKTSRCMAEKLHDFFIRHLGFGDFIFRTPEGTEVGRASTLYEFEQRLRTVPDKSLRYHARYNHFSNWVMARAEVSLAARLHKEQVGDIDDCSALRKDLAAKVHVLRESRQQGVMTRFSTRDYDPEVTEFTRIGRGSVGGKARGIGFIASELHQARYRQPLFRENRIKIPQTCVIASSGFKDFIHLNRLHPDEHLPDHEIEQQFLAGALPDWLLNDLKAYLKNIHYPLSVRSSSLLEDARYRPYAGIYHTCMLTNQASDFKERLDRLVRAVKRVYASTWFEGPRTYSRSIGQTRADAMAVIIQQTVGRQYGNFFYPAISGVAQSYNYYPVDLMQAEDGIVHLATGFGKTVVEGEQSLRFCPAYPRHMPQFSTVEDMLNNAQRHFYCLSCATEAESVGGMTIRQLEEAVDEEAIQFL</sequence>
<dbReference type="EMBL" id="MTKS01000422">
    <property type="protein sequence ID" value="RWX49954.1"/>
    <property type="molecule type" value="Genomic_DNA"/>
</dbReference>
<evidence type="ECO:0000313" key="2">
    <source>
        <dbReference type="EMBL" id="RWX49954.1"/>
    </source>
</evidence>
<dbReference type="Proteomes" id="UP000288892">
    <property type="component" value="Unassembled WGS sequence"/>
</dbReference>
<feature type="non-terminal residue" evidence="2">
    <location>
        <position position="1"/>
    </location>
</feature>
<protein>
    <submittedName>
        <fullName evidence="2">Pyruvate phosphate dikinase, PEP/pyruvate binding domain</fullName>
    </submittedName>
</protein>
<keyword evidence="3" id="KW-1185">Reference proteome</keyword>
<keyword evidence="2" id="KW-0808">Transferase</keyword>
<proteinExistence type="predicted"/>
<dbReference type="GO" id="GO:0016301">
    <property type="term" value="F:kinase activity"/>
    <property type="evidence" value="ECO:0007669"/>
    <property type="project" value="UniProtKB-KW"/>
</dbReference>
<reference evidence="2 3" key="1">
    <citation type="submission" date="2017-01" db="EMBL/GenBank/DDBJ databases">
        <title>The cable genome- insights into the physiology and evolution of filamentous bacteria capable of sulfide oxidation via long distance electron transfer.</title>
        <authorList>
            <person name="Schreiber L."/>
            <person name="Bjerg J.T."/>
            <person name="Boggild A."/>
            <person name="Van De Vossenberg J."/>
            <person name="Meysman F."/>
            <person name="Nielsen L.P."/>
            <person name="Schramm A."/>
            <person name="Kjeldsen K.U."/>
        </authorList>
    </citation>
    <scope>NUCLEOTIDE SEQUENCE [LARGE SCALE GENOMIC DNA]</scope>
    <source>
        <strain evidence="2">A5</strain>
    </source>
</reference>
<organism evidence="2 3">
    <name type="scientific">Candidatus Electrothrix marina</name>
    <dbReference type="NCBI Taxonomy" id="1859130"/>
    <lineage>
        <taxon>Bacteria</taxon>
        <taxon>Pseudomonadati</taxon>
        <taxon>Thermodesulfobacteriota</taxon>
        <taxon>Desulfobulbia</taxon>
        <taxon>Desulfobulbales</taxon>
        <taxon>Desulfobulbaceae</taxon>
        <taxon>Candidatus Electrothrix</taxon>
    </lineage>
</organism>
<comment type="caution">
    <text evidence="2">The sequence shown here is derived from an EMBL/GenBank/DDBJ whole genome shotgun (WGS) entry which is preliminary data.</text>
</comment>
<name>A0A444JA65_9BACT</name>